<dbReference type="Proteomes" id="UP000078541">
    <property type="component" value="Unassembled WGS sequence"/>
</dbReference>
<evidence type="ECO:0000313" key="2">
    <source>
        <dbReference type="Proteomes" id="UP000078541"/>
    </source>
</evidence>
<evidence type="ECO:0008006" key="3">
    <source>
        <dbReference type="Google" id="ProtNLM"/>
    </source>
</evidence>
<dbReference type="AlphaFoldDB" id="A0A151JTW6"/>
<name>A0A151JTW6_9HYME</name>
<evidence type="ECO:0000313" key="1">
    <source>
        <dbReference type="EMBL" id="KYN34002.1"/>
    </source>
</evidence>
<sequence length="91" mass="10864">MDTNKEKIRHILQFFFDKGENAIQAAENVNSVPAHSLRRRFHYRDESRNVREWSAAKLSQRFQELFRVSCILSYILWRRSEISTTLVAPPR</sequence>
<reference evidence="1 2" key="1">
    <citation type="submission" date="2016-03" db="EMBL/GenBank/DDBJ databases">
        <title>Trachymyrmex septentrionalis WGS genome.</title>
        <authorList>
            <person name="Nygaard S."/>
            <person name="Hu H."/>
            <person name="Boomsma J."/>
            <person name="Zhang G."/>
        </authorList>
    </citation>
    <scope>NUCLEOTIDE SEQUENCE [LARGE SCALE GENOMIC DNA]</scope>
    <source>
        <strain evidence="1">Tsep2-gDNA-1</strain>
        <tissue evidence="1">Whole body</tissue>
    </source>
</reference>
<gene>
    <name evidence="1" type="ORF">ALC56_11666</name>
</gene>
<proteinExistence type="predicted"/>
<organism evidence="1 2">
    <name type="scientific">Trachymyrmex septentrionalis</name>
    <dbReference type="NCBI Taxonomy" id="34720"/>
    <lineage>
        <taxon>Eukaryota</taxon>
        <taxon>Metazoa</taxon>
        <taxon>Ecdysozoa</taxon>
        <taxon>Arthropoda</taxon>
        <taxon>Hexapoda</taxon>
        <taxon>Insecta</taxon>
        <taxon>Pterygota</taxon>
        <taxon>Neoptera</taxon>
        <taxon>Endopterygota</taxon>
        <taxon>Hymenoptera</taxon>
        <taxon>Apocrita</taxon>
        <taxon>Aculeata</taxon>
        <taxon>Formicoidea</taxon>
        <taxon>Formicidae</taxon>
        <taxon>Myrmicinae</taxon>
        <taxon>Trachymyrmex</taxon>
    </lineage>
</organism>
<accession>A0A151JTW6</accession>
<dbReference type="EMBL" id="KQ981875">
    <property type="protein sequence ID" value="KYN34002.1"/>
    <property type="molecule type" value="Genomic_DNA"/>
</dbReference>
<protein>
    <recommendedName>
        <fullName evidence="3">Mos1 transposase HTH domain-containing protein</fullName>
    </recommendedName>
</protein>
<keyword evidence="2" id="KW-1185">Reference proteome</keyword>